<protein>
    <submittedName>
        <fullName evidence="3">Polyisoprenoid-binding protein</fullName>
    </submittedName>
</protein>
<evidence type="ECO:0000313" key="3">
    <source>
        <dbReference type="EMBL" id="KTQ95786.1"/>
    </source>
</evidence>
<reference evidence="3 4" key="1">
    <citation type="journal article" date="2016" name="Front. Microbiol.">
        <title>Genomic Resource of Rice Seed Associated Bacteria.</title>
        <authorList>
            <person name="Midha S."/>
            <person name="Bansal K."/>
            <person name="Sharma S."/>
            <person name="Kumar N."/>
            <person name="Patil P.P."/>
            <person name="Chaudhry V."/>
            <person name="Patil P.B."/>
        </authorList>
    </citation>
    <scope>NUCLEOTIDE SEQUENCE [LARGE SCALE GENOMIC DNA]</scope>
    <source>
        <strain evidence="3 4">NS226</strain>
    </source>
</reference>
<dbReference type="PATRIC" id="fig|401562.3.peg.1530"/>
<dbReference type="SUPFAM" id="SSF101874">
    <property type="entry name" value="YceI-like"/>
    <property type="match status" value="1"/>
</dbReference>
<comment type="caution">
    <text evidence="3">The sequence shown here is derived from an EMBL/GenBank/DDBJ whole genome shotgun (WGS) entry which is preliminary data.</text>
</comment>
<keyword evidence="1" id="KW-0732">Signal</keyword>
<feature type="signal peptide" evidence="1">
    <location>
        <begin position="1"/>
        <end position="22"/>
    </location>
</feature>
<dbReference type="STRING" id="401562.NS365_17030"/>
<feature type="chain" id="PRO_5008041715" evidence="1">
    <location>
        <begin position="23"/>
        <end position="203"/>
    </location>
</feature>
<dbReference type="InterPro" id="IPR036761">
    <property type="entry name" value="TTHA0802/YceI-like_sf"/>
</dbReference>
<organism evidence="3 4">
    <name type="scientific">Aureimonas ureilytica</name>
    <dbReference type="NCBI Taxonomy" id="401562"/>
    <lineage>
        <taxon>Bacteria</taxon>
        <taxon>Pseudomonadati</taxon>
        <taxon>Pseudomonadota</taxon>
        <taxon>Alphaproteobacteria</taxon>
        <taxon>Hyphomicrobiales</taxon>
        <taxon>Aurantimonadaceae</taxon>
        <taxon>Aureimonas</taxon>
    </lineage>
</organism>
<dbReference type="EMBL" id="LDPZ01000020">
    <property type="protein sequence ID" value="KTQ95786.1"/>
    <property type="molecule type" value="Genomic_DNA"/>
</dbReference>
<dbReference type="Gene3D" id="2.40.128.110">
    <property type="entry name" value="Lipid/polyisoprenoid-binding, YceI-like"/>
    <property type="match status" value="1"/>
</dbReference>
<proteinExistence type="predicted"/>
<feature type="domain" description="Lipid/polyisoprenoid-binding YceI-like" evidence="2">
    <location>
        <begin position="31"/>
        <end position="200"/>
    </location>
</feature>
<dbReference type="PANTHER" id="PTHR34406">
    <property type="entry name" value="PROTEIN YCEI"/>
    <property type="match status" value="1"/>
</dbReference>
<dbReference type="Proteomes" id="UP000078272">
    <property type="component" value="Unassembled WGS sequence"/>
</dbReference>
<evidence type="ECO:0000313" key="4">
    <source>
        <dbReference type="Proteomes" id="UP000078272"/>
    </source>
</evidence>
<evidence type="ECO:0000256" key="1">
    <source>
        <dbReference type="SAM" id="SignalP"/>
    </source>
</evidence>
<dbReference type="PANTHER" id="PTHR34406:SF1">
    <property type="entry name" value="PROTEIN YCEI"/>
    <property type="match status" value="1"/>
</dbReference>
<accession>A0A175R9N0</accession>
<name>A0A175R9N0_9HYPH</name>
<dbReference type="OrthoDB" id="9811006at2"/>
<dbReference type="AlphaFoldDB" id="A0A175R9N0"/>
<dbReference type="Pfam" id="PF04264">
    <property type="entry name" value="YceI"/>
    <property type="match status" value="1"/>
</dbReference>
<dbReference type="InterPro" id="IPR007372">
    <property type="entry name" value="Lipid/polyisoprenoid-bd_YceI"/>
</dbReference>
<evidence type="ECO:0000259" key="2">
    <source>
        <dbReference type="SMART" id="SM00867"/>
    </source>
</evidence>
<dbReference type="SMART" id="SM00867">
    <property type="entry name" value="YceI"/>
    <property type="match status" value="1"/>
</dbReference>
<sequence>MSLLKSVLTVGALLVGLGAASAQTIDVPAGTYVADRTHTNVLWTVSHFGTSNYIGRFSDINATLTLDSANPDKSKLTATINPKSVDTNYPAKDKDFNAEIAGEMFLDAAKFDTIKFVSTKIETTGKDTGKVMGDLTLHGVTKPVTLDVKLNAALNPHPMSQKPVVGFSATGMIKRSDFGINALVGPVSDDVKLTIETEFVPQS</sequence>
<gene>
    <name evidence="3" type="ORF">NS226_10275</name>
</gene>
<dbReference type="RefSeq" id="WP_058634915.1">
    <property type="nucleotide sequence ID" value="NZ_LDPZ01000020.1"/>
</dbReference>